<keyword evidence="2" id="KW-1185">Reference proteome</keyword>
<evidence type="ECO:0000313" key="1">
    <source>
        <dbReference type="EMBL" id="MFC4611255.1"/>
    </source>
</evidence>
<dbReference type="EMBL" id="JBHSFE010000021">
    <property type="protein sequence ID" value="MFC4611255.1"/>
    <property type="molecule type" value="Genomic_DNA"/>
</dbReference>
<accession>A0ABV9GDY1</accession>
<protein>
    <recommendedName>
        <fullName evidence="3">IrrE N-terminal-like domain-containing protein</fullName>
    </recommendedName>
</protein>
<proteinExistence type="predicted"/>
<dbReference type="Proteomes" id="UP001595993">
    <property type="component" value="Unassembled WGS sequence"/>
</dbReference>
<sequence>MRLRRRLRSRLPHRKHRDPQDLLTEIEIPSPFSIQAFCDNVAVHRGRPLRLEAVEGISGSNDELCGLWIELENSDCIFYEASTSPLHRDHIVLHEISHMLLGHSSVNDVTPSVPSALFTGIAPQTVRSVLARANFDTPQEREAEQLATRIAKLAELPAAPARPAELHRIDVALRSE</sequence>
<reference evidence="2" key="1">
    <citation type="journal article" date="2019" name="Int. J. Syst. Evol. Microbiol.">
        <title>The Global Catalogue of Microorganisms (GCM) 10K type strain sequencing project: providing services to taxonomists for standard genome sequencing and annotation.</title>
        <authorList>
            <consortium name="The Broad Institute Genomics Platform"/>
            <consortium name="The Broad Institute Genome Sequencing Center for Infectious Disease"/>
            <person name="Wu L."/>
            <person name="Ma J."/>
        </authorList>
    </citation>
    <scope>NUCLEOTIDE SEQUENCE [LARGE SCALE GENOMIC DNA]</scope>
    <source>
        <strain evidence="2">CGMCC 4.7139</strain>
    </source>
</reference>
<name>A0ABV9GDY1_9ACTN</name>
<evidence type="ECO:0008006" key="3">
    <source>
        <dbReference type="Google" id="ProtNLM"/>
    </source>
</evidence>
<dbReference type="RefSeq" id="WP_381200118.1">
    <property type="nucleotide sequence ID" value="NZ_JBHSFE010000021.1"/>
</dbReference>
<comment type="caution">
    <text evidence="1">The sequence shown here is derived from an EMBL/GenBank/DDBJ whole genome shotgun (WGS) entry which is preliminary data.</text>
</comment>
<evidence type="ECO:0000313" key="2">
    <source>
        <dbReference type="Proteomes" id="UP001595993"/>
    </source>
</evidence>
<gene>
    <name evidence="1" type="ORF">ACFO9E_26175</name>
</gene>
<organism evidence="1 2">
    <name type="scientific">Streptomyces maoxianensis</name>
    <dbReference type="NCBI Taxonomy" id="1459942"/>
    <lineage>
        <taxon>Bacteria</taxon>
        <taxon>Bacillati</taxon>
        <taxon>Actinomycetota</taxon>
        <taxon>Actinomycetes</taxon>
        <taxon>Kitasatosporales</taxon>
        <taxon>Streptomycetaceae</taxon>
        <taxon>Streptomyces</taxon>
    </lineage>
</organism>